<feature type="region of interest" description="Disordered" evidence="1">
    <location>
        <begin position="36"/>
        <end position="61"/>
    </location>
</feature>
<dbReference type="EMBL" id="CAXITT010000384">
    <property type="protein sequence ID" value="CAL1540499.1"/>
    <property type="molecule type" value="Genomic_DNA"/>
</dbReference>
<evidence type="ECO:0000256" key="3">
    <source>
        <dbReference type="SAM" id="SignalP"/>
    </source>
</evidence>
<evidence type="ECO:0000313" key="4">
    <source>
        <dbReference type="EMBL" id="CAL1540499.1"/>
    </source>
</evidence>
<feature type="signal peptide" evidence="3">
    <location>
        <begin position="1"/>
        <end position="26"/>
    </location>
</feature>
<sequence>MADIYSNLRWLTTLVIAALVVPLVWSDSTQSVRGIGNSTQTLSPSAGSPQSDPTQADSNGTASSLISSIVTLTGGLRGNGSDAETVNTTLPPKAGRLLPIDPVLNVSIHEQPWYNHTILFDETLIESKKKRVKQKWCKTQRGDEEMTSRILNFLSFWNRRNFSNLIDILRRWVDCLTNDQASRCITTTEYIFGTPYAHQANITSQTKTENNTGEIFLCKLEDPRYLQDNGVIVCSRGLTPCNDTLTVTACTVSTPRDSAQLYWDVNQDVTVEYRSQFVNVSCGNECFQDPPTSPPSATTEAKVVEASGKDNTYIWIIVGVVLGALLIAVVVILVVVFYRRRRKNKKGSKTLEDGGSKPSEVRSSVLFHREEDPSDELRVPENDDISGIAYANIKLSEASKRQSAVSASSSSRAGNEYSNIAANGTSNRVSSGNANVKVKSDPGASGSQNEIEVKTGDVKHSSSANDIKKEKTSGSDRGSDSVDTNKKSSYATLGKSEQRERNTYDSLQKSSEDDDLTEITPAYSLPDLSDHSKENVQAEKRGDALYANGQKGNKPAQHVRNYSDQDETDGAYNNLKRPMRQQASGRDPALGEASSSDVYSLAQSVPVVEPSSQENTYFELENHYANSSGRSRDYEDDEISDQTD</sequence>
<feature type="transmembrane region" description="Helical" evidence="2">
    <location>
        <begin position="313"/>
        <end position="338"/>
    </location>
</feature>
<feature type="chain" id="PRO_5043819437" evidence="3">
    <location>
        <begin position="27"/>
        <end position="644"/>
    </location>
</feature>
<keyword evidence="3" id="KW-0732">Signal</keyword>
<name>A0AAV2I3L4_LYMST</name>
<feature type="region of interest" description="Disordered" evidence="1">
    <location>
        <begin position="406"/>
        <end position="644"/>
    </location>
</feature>
<reference evidence="4 5" key="1">
    <citation type="submission" date="2024-04" db="EMBL/GenBank/DDBJ databases">
        <authorList>
            <consortium name="Genoscope - CEA"/>
            <person name="William W."/>
        </authorList>
    </citation>
    <scope>NUCLEOTIDE SEQUENCE [LARGE SCALE GENOMIC DNA]</scope>
</reference>
<gene>
    <name evidence="4" type="ORF">GSLYS_00014148001</name>
</gene>
<feature type="compositionally biased region" description="Basic and acidic residues" evidence="1">
    <location>
        <begin position="451"/>
        <end position="486"/>
    </location>
</feature>
<feature type="compositionally biased region" description="Acidic residues" evidence="1">
    <location>
        <begin position="634"/>
        <end position="644"/>
    </location>
</feature>
<evidence type="ECO:0000256" key="1">
    <source>
        <dbReference type="SAM" id="MobiDB-lite"/>
    </source>
</evidence>
<dbReference type="Proteomes" id="UP001497497">
    <property type="component" value="Unassembled WGS sequence"/>
</dbReference>
<evidence type="ECO:0000256" key="2">
    <source>
        <dbReference type="SAM" id="Phobius"/>
    </source>
</evidence>
<feature type="compositionally biased region" description="Polar residues" evidence="1">
    <location>
        <begin position="416"/>
        <end position="434"/>
    </location>
</feature>
<feature type="compositionally biased region" description="Polar residues" evidence="1">
    <location>
        <begin position="593"/>
        <end position="603"/>
    </location>
</feature>
<accession>A0AAV2I3L4</accession>
<keyword evidence="2" id="KW-1133">Transmembrane helix</keyword>
<evidence type="ECO:0000313" key="5">
    <source>
        <dbReference type="Proteomes" id="UP001497497"/>
    </source>
</evidence>
<proteinExistence type="predicted"/>
<keyword evidence="2" id="KW-0812">Transmembrane</keyword>
<keyword evidence="5" id="KW-1185">Reference proteome</keyword>
<dbReference type="AlphaFoldDB" id="A0AAV2I3L4"/>
<keyword evidence="2" id="KW-0472">Membrane</keyword>
<protein>
    <submittedName>
        <fullName evidence="4">Uncharacterized protein</fullName>
    </submittedName>
</protein>
<comment type="caution">
    <text evidence="4">The sequence shown here is derived from an EMBL/GenBank/DDBJ whole genome shotgun (WGS) entry which is preliminary data.</text>
</comment>
<feature type="compositionally biased region" description="Basic and acidic residues" evidence="1">
    <location>
        <begin position="528"/>
        <end position="543"/>
    </location>
</feature>
<organism evidence="4 5">
    <name type="scientific">Lymnaea stagnalis</name>
    <name type="common">Great pond snail</name>
    <name type="synonym">Helix stagnalis</name>
    <dbReference type="NCBI Taxonomy" id="6523"/>
    <lineage>
        <taxon>Eukaryota</taxon>
        <taxon>Metazoa</taxon>
        <taxon>Spiralia</taxon>
        <taxon>Lophotrochozoa</taxon>
        <taxon>Mollusca</taxon>
        <taxon>Gastropoda</taxon>
        <taxon>Heterobranchia</taxon>
        <taxon>Euthyneura</taxon>
        <taxon>Panpulmonata</taxon>
        <taxon>Hygrophila</taxon>
        <taxon>Lymnaeoidea</taxon>
        <taxon>Lymnaeidae</taxon>
        <taxon>Lymnaea</taxon>
    </lineage>
</organism>